<evidence type="ECO:0000313" key="2">
    <source>
        <dbReference type="EMBL" id="MBK6973807.1"/>
    </source>
</evidence>
<dbReference type="InterPro" id="IPR010352">
    <property type="entry name" value="DUF945"/>
</dbReference>
<feature type="region of interest" description="Disordered" evidence="1">
    <location>
        <begin position="481"/>
        <end position="512"/>
    </location>
</feature>
<reference evidence="2" key="1">
    <citation type="submission" date="2020-10" db="EMBL/GenBank/DDBJ databases">
        <title>Connecting structure to function with the recovery of over 1000 high-quality activated sludge metagenome-assembled genomes encoding full-length rRNA genes using long-read sequencing.</title>
        <authorList>
            <person name="Singleton C.M."/>
            <person name="Petriglieri F."/>
            <person name="Kristensen J.M."/>
            <person name="Kirkegaard R.H."/>
            <person name="Michaelsen T.Y."/>
            <person name="Andersen M.H."/>
            <person name="Karst S.M."/>
            <person name="Dueholm M.S."/>
            <person name="Nielsen P.H."/>
            <person name="Albertsen M."/>
        </authorList>
    </citation>
    <scope>NUCLEOTIDE SEQUENCE</scope>
    <source>
        <strain evidence="2">Bjer_18-Q3-R1-45_BAT3C.347</strain>
    </source>
</reference>
<protein>
    <submittedName>
        <fullName evidence="2">YdgA family protein</fullName>
    </submittedName>
</protein>
<proteinExistence type="predicted"/>
<name>A0A9D7HL65_9PROT</name>
<comment type="caution">
    <text evidence="2">The sequence shown here is derived from an EMBL/GenBank/DDBJ whole genome shotgun (WGS) entry which is preliminary data.</text>
</comment>
<dbReference type="AlphaFoldDB" id="A0A9D7HL65"/>
<dbReference type="EMBL" id="JADJEV010000003">
    <property type="protein sequence ID" value="MBK6973807.1"/>
    <property type="molecule type" value="Genomic_DNA"/>
</dbReference>
<dbReference type="Pfam" id="PF06097">
    <property type="entry name" value="DUF945"/>
    <property type="match status" value="1"/>
</dbReference>
<gene>
    <name evidence="2" type="ORF">IPH26_12965</name>
</gene>
<evidence type="ECO:0000256" key="1">
    <source>
        <dbReference type="SAM" id="MobiDB-lite"/>
    </source>
</evidence>
<organism evidence="2 3">
    <name type="scientific">Candidatus Methylophosphatis roskildensis</name>
    <dbReference type="NCBI Taxonomy" id="2899263"/>
    <lineage>
        <taxon>Bacteria</taxon>
        <taxon>Pseudomonadati</taxon>
        <taxon>Pseudomonadota</taxon>
        <taxon>Betaproteobacteria</taxon>
        <taxon>Nitrosomonadales</taxon>
        <taxon>Sterolibacteriaceae</taxon>
        <taxon>Candidatus Methylophosphatis</taxon>
    </lineage>
</organism>
<sequence>MKKSALIAVIAVPIVLAYPAAAWVLGKQVDTALAEQYKHIESIPYIKVIDRQYERGVFASSEVVTFEVLGDMFRSIEKMQKEAAAADPEQAEPAPAHPPLQPLRFTVRSQIKHGPAPGMSAFAAAIADSELVLDGPAQQELAKLIGDKKPLTAHTVYRFDGGGNAVVASPAFAATFPGEEPNTVNRFSWEGFSANVDFTKNLQSYTMTGEAPKLEMLDGKGVAMVMTGLKFSGEQTRIFDDEPLLYSGSQRFTLAQMSIADKSGKAGPPVLLKQVAYDIALPVNGEFIDMVAKMGAESVQIGEQNYGPAHYDFSLKHLHARTTAKLYRAMMKMYSDPVALADPTKAFAPLAEPGLELLKHNPEFRIDRLSFKTPQGEAAGSASAKLKDAKPEDLANPMMLLAKLEASADIALPESLLANMSGGGMHAAGEGEAPDPETVAAHKEMLEQQLAGFAEQGYITRAGGLVKSKIEFRDGQLTVNGKPFNPMAMRGGEAEPAEPSLDEPASAPLLKN</sequence>
<dbReference type="Proteomes" id="UP000807785">
    <property type="component" value="Unassembled WGS sequence"/>
</dbReference>
<accession>A0A9D7HL65</accession>
<evidence type="ECO:0000313" key="3">
    <source>
        <dbReference type="Proteomes" id="UP000807785"/>
    </source>
</evidence>